<comment type="subcellular location">
    <subcellularLocation>
        <location evidence="1">Cell outer membrane</location>
        <topology evidence="1">Multi-pass membrane protein</topology>
    </subcellularLocation>
</comment>
<evidence type="ECO:0000256" key="7">
    <source>
        <dbReference type="SAM" id="SignalP"/>
    </source>
</evidence>
<feature type="chain" id="PRO_5004163146" description="TonB-dependent transporter Oar-like beta-barrel domain-containing protein" evidence="7">
    <location>
        <begin position="25"/>
        <end position="1171"/>
    </location>
</feature>
<dbReference type="Pfam" id="PF25183">
    <property type="entry name" value="OMP_b-brl_4"/>
    <property type="match status" value="1"/>
</dbReference>
<proteinExistence type="predicted"/>
<name>Q022J6_SOLUE</name>
<dbReference type="GO" id="GO:0009279">
    <property type="term" value="C:cell outer membrane"/>
    <property type="evidence" value="ECO:0007669"/>
    <property type="project" value="UniProtKB-SubCell"/>
</dbReference>
<sequence precursor="true">MHACRTQLLSILIAAAVSVTTAWSQESRATVLGRVTDASGAVIPAAGITFLNQETGVTTRTETNQEGNYISAFLIPGTYRITAEKMGFKSLVRSRVTLSVNDRVELNLTLEVGSQAESVTVTADASLLDSANVAVGRVVSSEEVRNLPIHLGDVDNIIRLGNGVAFTDEPAKDQPWQPLNTAYSMAGSPSSRNEFTLDGASNTFHDEARSAVGQAWTPIADVVAEFKVQTATFDVSTGSTEGGVVNVSLKSGTNKIHGSAFFNKETASLDANSFFANAAGTPRANLNLTNPGGTVSGPVYIPKVYNGKNRTFFLFGYNWVKSIASGGTAGGIVATVPTAAERNGDFSALLKLGSVYQIYDPFSRTPAAGGLFQNQPLPGNIIPANQINSVAKNIVNYYPLPEQPGALNGTNNLDRTNWPSRVVYHSTVYKFDHNISDRNRVMFRVTTNRNDNHSVDYFGYDNPSVGALFYQKSIGFAFSENYSFSPTLNMDVRVSDASFVRAQGPNDAGRAFTLSSAGFPLYLQNALGPSQRNFPSFAIPGYTSLGDRAPLYKNTETRSAGVTLSKMRGAHQIKFGGEYRIDPENRAGVSPTNGNTPLAFSAPTAYTVGPLSNAAAAPIGQGLASFLYGIVGGSITVPSTTDFAEIDKSIAAFVQDDWKVTRTLNINLGLRYEFQTPLTERYNRSALGFDPTAAMPFAAQAQANYALNPTPEIPVAQFLPAGGLSFAGVGGKPRGLYNAPKTEFMPRVGFAYSPNSKTVIRGGIGIFYGSLGVRLQDAIQTGFNQATNVVASNDGGITFASSLSNPFPSGILQPTGASLGSLTYIGNSINFFNQDPRPPQLLKYQLDIQREFAGFVASAGYLGSRGANLEVSRSYKPFPNQYLSTSPVRDQATINYLSASLPSPFANIPIFAGTGLAGSVISRSALLSPYPQFSGIGYYTYDGQSWYDALNMKLEKRFSHGYLVSATYTFSKFLAANTLLNAGDTAPAKFLSPQDYPHHIAVSAVYELPIGKGRPLFPGIKGVPRLIIGDWNLSYVYTYQSGPPIAFGNVLLTGDPKSIGLDSAGRSAAQWFNVNAFNRVTAQQLANNLITLSPTFAGIRAAAYNSSDASLIKQVPIHESIRLEARIDSLNIFNQVSFGVPNTTPTSTAFGAVTTQKNVPRRLQATIRLTF</sequence>
<keyword evidence="3" id="KW-1134">Transmembrane beta strand</keyword>
<dbReference type="Pfam" id="PF13620">
    <property type="entry name" value="CarboxypepD_reg"/>
    <property type="match status" value="1"/>
</dbReference>
<dbReference type="SUPFAM" id="SSF49464">
    <property type="entry name" value="Carboxypeptidase regulatory domain-like"/>
    <property type="match status" value="1"/>
</dbReference>
<evidence type="ECO:0000256" key="5">
    <source>
        <dbReference type="ARBA" id="ARBA00023136"/>
    </source>
</evidence>
<keyword evidence="6" id="KW-0998">Cell outer membrane</keyword>
<dbReference type="GO" id="GO:0044718">
    <property type="term" value="P:siderophore transmembrane transport"/>
    <property type="evidence" value="ECO:0007669"/>
    <property type="project" value="TreeGrafter"/>
</dbReference>
<keyword evidence="4" id="KW-0812">Transmembrane</keyword>
<accession>Q022J6</accession>
<protein>
    <recommendedName>
        <fullName evidence="8">TonB-dependent transporter Oar-like beta-barrel domain-containing protein</fullName>
    </recommendedName>
</protein>
<dbReference type="SUPFAM" id="SSF56935">
    <property type="entry name" value="Porins"/>
    <property type="match status" value="1"/>
</dbReference>
<evidence type="ECO:0000256" key="1">
    <source>
        <dbReference type="ARBA" id="ARBA00004571"/>
    </source>
</evidence>
<dbReference type="STRING" id="234267.Acid_3126"/>
<gene>
    <name evidence="9" type="ordered locus">Acid_3126</name>
</gene>
<evidence type="ECO:0000256" key="6">
    <source>
        <dbReference type="ARBA" id="ARBA00023237"/>
    </source>
</evidence>
<dbReference type="PANTHER" id="PTHR30069:SF46">
    <property type="entry name" value="OAR PROTEIN"/>
    <property type="match status" value="1"/>
</dbReference>
<dbReference type="eggNOG" id="COG4771">
    <property type="taxonomic scope" value="Bacteria"/>
</dbReference>
<dbReference type="AlphaFoldDB" id="Q022J6"/>
<evidence type="ECO:0000256" key="4">
    <source>
        <dbReference type="ARBA" id="ARBA00022692"/>
    </source>
</evidence>
<dbReference type="KEGG" id="sus:Acid_3126"/>
<organism evidence="9">
    <name type="scientific">Solibacter usitatus (strain Ellin6076)</name>
    <dbReference type="NCBI Taxonomy" id="234267"/>
    <lineage>
        <taxon>Bacteria</taxon>
        <taxon>Pseudomonadati</taxon>
        <taxon>Acidobacteriota</taxon>
        <taxon>Terriglobia</taxon>
        <taxon>Bryobacterales</taxon>
        <taxon>Solibacteraceae</taxon>
        <taxon>Candidatus Solibacter</taxon>
    </lineage>
</organism>
<dbReference type="InterPro" id="IPR039426">
    <property type="entry name" value="TonB-dep_rcpt-like"/>
</dbReference>
<keyword evidence="7" id="KW-0732">Signal</keyword>
<keyword evidence="2" id="KW-0813">Transport</keyword>
<dbReference type="HOGENOM" id="CLU_006298_0_0_0"/>
<dbReference type="EMBL" id="CP000473">
    <property type="protein sequence ID" value="ABJ84104.1"/>
    <property type="molecule type" value="Genomic_DNA"/>
</dbReference>
<reference evidence="9" key="1">
    <citation type="submission" date="2006-10" db="EMBL/GenBank/DDBJ databases">
        <title>Complete sequence of Solibacter usitatus Ellin6076.</title>
        <authorList>
            <consortium name="US DOE Joint Genome Institute"/>
            <person name="Copeland A."/>
            <person name="Lucas S."/>
            <person name="Lapidus A."/>
            <person name="Barry K."/>
            <person name="Detter J.C."/>
            <person name="Glavina del Rio T."/>
            <person name="Hammon N."/>
            <person name="Israni S."/>
            <person name="Dalin E."/>
            <person name="Tice H."/>
            <person name="Pitluck S."/>
            <person name="Thompson L.S."/>
            <person name="Brettin T."/>
            <person name="Bruce D."/>
            <person name="Han C."/>
            <person name="Tapia R."/>
            <person name="Gilna P."/>
            <person name="Schmutz J."/>
            <person name="Larimer F."/>
            <person name="Land M."/>
            <person name="Hauser L."/>
            <person name="Kyrpides N."/>
            <person name="Mikhailova N."/>
            <person name="Janssen P.H."/>
            <person name="Kuske C.R."/>
            <person name="Richardson P."/>
        </authorList>
    </citation>
    <scope>NUCLEOTIDE SEQUENCE</scope>
    <source>
        <strain evidence="9">Ellin6076</strain>
    </source>
</reference>
<evidence type="ECO:0000313" key="9">
    <source>
        <dbReference type="EMBL" id="ABJ84104.1"/>
    </source>
</evidence>
<evidence type="ECO:0000259" key="8">
    <source>
        <dbReference type="Pfam" id="PF25183"/>
    </source>
</evidence>
<dbReference type="InParanoid" id="Q022J6"/>
<dbReference type="InterPro" id="IPR057601">
    <property type="entry name" value="Oar-like_b-barrel"/>
</dbReference>
<feature type="domain" description="TonB-dependent transporter Oar-like beta-barrel" evidence="8">
    <location>
        <begin position="249"/>
        <end position="1164"/>
    </location>
</feature>
<dbReference type="Gene3D" id="2.60.40.1120">
    <property type="entry name" value="Carboxypeptidase-like, regulatory domain"/>
    <property type="match status" value="1"/>
</dbReference>
<dbReference type="Gene3D" id="2.40.170.20">
    <property type="entry name" value="TonB-dependent receptor, beta-barrel domain"/>
    <property type="match status" value="1"/>
</dbReference>
<dbReference type="OrthoDB" id="9764669at2"/>
<dbReference type="InterPro" id="IPR008969">
    <property type="entry name" value="CarboxyPept-like_regulatory"/>
</dbReference>
<evidence type="ECO:0000256" key="3">
    <source>
        <dbReference type="ARBA" id="ARBA00022452"/>
    </source>
</evidence>
<dbReference type="PANTHER" id="PTHR30069">
    <property type="entry name" value="TONB-DEPENDENT OUTER MEMBRANE RECEPTOR"/>
    <property type="match status" value="1"/>
</dbReference>
<keyword evidence="5" id="KW-0472">Membrane</keyword>
<evidence type="ECO:0000256" key="2">
    <source>
        <dbReference type="ARBA" id="ARBA00022448"/>
    </source>
</evidence>
<dbReference type="GO" id="GO:0015344">
    <property type="term" value="F:siderophore uptake transmembrane transporter activity"/>
    <property type="evidence" value="ECO:0007669"/>
    <property type="project" value="TreeGrafter"/>
</dbReference>
<dbReference type="InterPro" id="IPR036942">
    <property type="entry name" value="Beta-barrel_TonB_sf"/>
</dbReference>
<feature type="signal peptide" evidence="7">
    <location>
        <begin position="1"/>
        <end position="24"/>
    </location>
</feature>